<dbReference type="AlphaFoldDB" id="A0ABD0PLT7"/>
<protein>
    <submittedName>
        <fullName evidence="1">Uncharacterized protein</fullName>
    </submittedName>
</protein>
<dbReference type="Proteomes" id="UP001529510">
    <property type="component" value="Unassembled WGS sequence"/>
</dbReference>
<keyword evidence="2" id="KW-1185">Reference proteome</keyword>
<proteinExistence type="predicted"/>
<feature type="non-terminal residue" evidence="1">
    <location>
        <position position="1"/>
    </location>
</feature>
<sequence length="57" mass="6045">RGLSSPSHVCQMGYYCPQGQNSSQPAHFICSPGHMCPPGSPAQIPCPLGTYQNLQGQ</sequence>
<evidence type="ECO:0000313" key="2">
    <source>
        <dbReference type="Proteomes" id="UP001529510"/>
    </source>
</evidence>
<feature type="non-terminal residue" evidence="1">
    <location>
        <position position="57"/>
    </location>
</feature>
<organism evidence="1 2">
    <name type="scientific">Cirrhinus mrigala</name>
    <name type="common">Mrigala</name>
    <dbReference type="NCBI Taxonomy" id="683832"/>
    <lineage>
        <taxon>Eukaryota</taxon>
        <taxon>Metazoa</taxon>
        <taxon>Chordata</taxon>
        <taxon>Craniata</taxon>
        <taxon>Vertebrata</taxon>
        <taxon>Euteleostomi</taxon>
        <taxon>Actinopterygii</taxon>
        <taxon>Neopterygii</taxon>
        <taxon>Teleostei</taxon>
        <taxon>Ostariophysi</taxon>
        <taxon>Cypriniformes</taxon>
        <taxon>Cyprinidae</taxon>
        <taxon>Labeoninae</taxon>
        <taxon>Labeonini</taxon>
        <taxon>Cirrhinus</taxon>
    </lineage>
</organism>
<gene>
    <name evidence="1" type="ORF">M9458_030364</name>
</gene>
<comment type="caution">
    <text evidence="1">The sequence shown here is derived from an EMBL/GenBank/DDBJ whole genome shotgun (WGS) entry which is preliminary data.</text>
</comment>
<name>A0ABD0PLT7_CIRMR</name>
<dbReference type="EMBL" id="JAMKFB020000015">
    <property type="protein sequence ID" value="KAL0174396.1"/>
    <property type="molecule type" value="Genomic_DNA"/>
</dbReference>
<reference evidence="1 2" key="1">
    <citation type="submission" date="2024-05" db="EMBL/GenBank/DDBJ databases">
        <title>Genome sequencing and assembly of Indian major carp, Cirrhinus mrigala (Hamilton, 1822).</title>
        <authorList>
            <person name="Mohindra V."/>
            <person name="Chowdhury L.M."/>
            <person name="Lal K."/>
            <person name="Jena J.K."/>
        </authorList>
    </citation>
    <scope>NUCLEOTIDE SEQUENCE [LARGE SCALE GENOMIC DNA]</scope>
    <source>
        <strain evidence="1">CM1030</strain>
        <tissue evidence="1">Blood</tissue>
    </source>
</reference>
<evidence type="ECO:0000313" key="1">
    <source>
        <dbReference type="EMBL" id="KAL0174396.1"/>
    </source>
</evidence>
<accession>A0ABD0PLT7</accession>